<dbReference type="PANTHER" id="PTHR37994">
    <property type="entry name" value="ARAE_2_N DOMAIN-CONTAINING PROTEIN-RELATED"/>
    <property type="match status" value="1"/>
</dbReference>
<dbReference type="SUPFAM" id="SSF63829">
    <property type="entry name" value="Calcium-dependent phosphotriesterase"/>
    <property type="match status" value="1"/>
</dbReference>
<keyword evidence="4 6" id="KW-0472">Membrane</keyword>
<feature type="domain" description="Putative ER transporter 6TM N-terminal" evidence="7">
    <location>
        <begin position="57"/>
        <end position="450"/>
    </location>
</feature>
<dbReference type="Proteomes" id="UP000282582">
    <property type="component" value="Unassembled WGS sequence"/>
</dbReference>
<evidence type="ECO:0000256" key="3">
    <source>
        <dbReference type="ARBA" id="ARBA00022989"/>
    </source>
</evidence>
<dbReference type="EMBL" id="QWIK01001594">
    <property type="protein sequence ID" value="RMX93626.1"/>
    <property type="molecule type" value="Genomic_DNA"/>
</dbReference>
<feature type="transmembrane region" description="Helical" evidence="6">
    <location>
        <begin position="720"/>
        <end position="738"/>
    </location>
</feature>
<feature type="transmembrane region" description="Helical" evidence="6">
    <location>
        <begin position="232"/>
        <end position="250"/>
    </location>
</feature>
<name>A0A3M6XSR9_HORWE</name>
<dbReference type="PANTHER" id="PTHR37994:SF4">
    <property type="entry name" value="ER TRANSPORTER 6TM N-TERMINAL DOMAIN-CONTAINING PROTEIN-RELATED"/>
    <property type="match status" value="1"/>
</dbReference>
<comment type="subcellular location">
    <subcellularLocation>
        <location evidence="1">Membrane</location>
        <topology evidence="1">Multi-pass membrane protein</topology>
    </subcellularLocation>
</comment>
<feature type="compositionally biased region" description="Basic and acidic residues" evidence="5">
    <location>
        <begin position="1"/>
        <end position="11"/>
    </location>
</feature>
<dbReference type="VEuPathDB" id="FungiDB:BTJ68_11827"/>
<organism evidence="9 10">
    <name type="scientific">Hortaea werneckii</name>
    <name type="common">Black yeast</name>
    <name type="synonym">Cladosporium werneckii</name>
    <dbReference type="NCBI Taxonomy" id="91943"/>
    <lineage>
        <taxon>Eukaryota</taxon>
        <taxon>Fungi</taxon>
        <taxon>Dikarya</taxon>
        <taxon>Ascomycota</taxon>
        <taxon>Pezizomycotina</taxon>
        <taxon>Dothideomycetes</taxon>
        <taxon>Dothideomycetidae</taxon>
        <taxon>Mycosphaerellales</taxon>
        <taxon>Teratosphaeriaceae</taxon>
        <taxon>Hortaea</taxon>
    </lineage>
</organism>
<evidence type="ECO:0000256" key="1">
    <source>
        <dbReference type="ARBA" id="ARBA00004141"/>
    </source>
</evidence>
<dbReference type="Pfam" id="PF13515">
    <property type="entry name" value="FUSC_2"/>
    <property type="match status" value="1"/>
</dbReference>
<proteinExistence type="predicted"/>
<evidence type="ECO:0000256" key="5">
    <source>
        <dbReference type="SAM" id="MobiDB-lite"/>
    </source>
</evidence>
<feature type="transmembrane region" description="Helical" evidence="6">
    <location>
        <begin position="117"/>
        <end position="139"/>
    </location>
</feature>
<feature type="transmembrane region" description="Helical" evidence="6">
    <location>
        <begin position="743"/>
        <end position="760"/>
    </location>
</feature>
<dbReference type="InterPro" id="IPR011042">
    <property type="entry name" value="6-blade_b-propeller_TolB-like"/>
</dbReference>
<evidence type="ECO:0000256" key="2">
    <source>
        <dbReference type="ARBA" id="ARBA00022692"/>
    </source>
</evidence>
<dbReference type="Gene3D" id="2.120.10.30">
    <property type="entry name" value="TolB, C-terminal domain"/>
    <property type="match status" value="1"/>
</dbReference>
<evidence type="ECO:0000259" key="7">
    <source>
        <dbReference type="Pfam" id="PF10337"/>
    </source>
</evidence>
<evidence type="ECO:0000256" key="6">
    <source>
        <dbReference type="SAM" id="Phobius"/>
    </source>
</evidence>
<feature type="transmembrane region" description="Helical" evidence="6">
    <location>
        <begin position="694"/>
        <end position="714"/>
    </location>
</feature>
<feature type="region of interest" description="Disordered" evidence="5">
    <location>
        <begin position="1"/>
        <end position="38"/>
    </location>
</feature>
<evidence type="ECO:0000313" key="10">
    <source>
        <dbReference type="Proteomes" id="UP000282582"/>
    </source>
</evidence>
<feature type="domain" description="Integral membrane bound transporter" evidence="8">
    <location>
        <begin position="663"/>
        <end position="765"/>
    </location>
</feature>
<evidence type="ECO:0000256" key="4">
    <source>
        <dbReference type="ARBA" id="ARBA00023136"/>
    </source>
</evidence>
<dbReference type="Pfam" id="PF10337">
    <property type="entry name" value="ArAE_2_N"/>
    <property type="match status" value="1"/>
</dbReference>
<reference evidence="9 10" key="1">
    <citation type="journal article" date="2018" name="BMC Genomics">
        <title>Genomic evidence for intraspecific hybridization in a clonal and extremely halotolerant yeast.</title>
        <authorList>
            <person name="Gostincar C."/>
            <person name="Stajich J.E."/>
            <person name="Zupancic J."/>
            <person name="Zalar P."/>
            <person name="Gunde-Cimerman N."/>
        </authorList>
    </citation>
    <scope>NUCLEOTIDE SEQUENCE [LARGE SCALE GENOMIC DNA]</scope>
    <source>
        <strain evidence="9 10">EXF-6654</strain>
    </source>
</reference>
<feature type="transmembrane region" description="Helical" evidence="6">
    <location>
        <begin position="169"/>
        <end position="187"/>
    </location>
</feature>
<dbReference type="InterPro" id="IPR049453">
    <property type="entry name" value="Memb_transporter_dom"/>
</dbReference>
<feature type="transmembrane region" description="Helical" evidence="6">
    <location>
        <begin position="194"/>
        <end position="212"/>
    </location>
</feature>
<evidence type="ECO:0000313" key="9">
    <source>
        <dbReference type="EMBL" id="RMX93626.1"/>
    </source>
</evidence>
<keyword evidence="3 6" id="KW-1133">Transmembrane helix</keyword>
<comment type="caution">
    <text evidence="9">The sequence shown here is derived from an EMBL/GenBank/DDBJ whole genome shotgun (WGS) entry which is preliminary data.</text>
</comment>
<gene>
    <name evidence="9" type="ORF">D0868_12741</name>
</gene>
<feature type="transmembrane region" description="Helical" evidence="6">
    <location>
        <begin position="88"/>
        <end position="105"/>
    </location>
</feature>
<protein>
    <submittedName>
        <fullName evidence="9">Uncharacterized protein</fullName>
    </submittedName>
</protein>
<evidence type="ECO:0000259" key="8">
    <source>
        <dbReference type="Pfam" id="PF13515"/>
    </source>
</evidence>
<keyword evidence="2 6" id="KW-0812">Transmembrane</keyword>
<dbReference type="InterPro" id="IPR018823">
    <property type="entry name" value="ArAE_2_N"/>
</dbReference>
<accession>A0A3M6XSR9</accession>
<dbReference type="GO" id="GO:0016020">
    <property type="term" value="C:membrane"/>
    <property type="evidence" value="ECO:0007669"/>
    <property type="project" value="UniProtKB-SubCell"/>
</dbReference>
<feature type="non-terminal residue" evidence="9">
    <location>
        <position position="1291"/>
    </location>
</feature>
<sequence length="1291" mass="143299">MIMKPRSETSEHSSSNRNDPEAEVDGAQRPPAQNDYGRSMKEKLTGLKQRWTAVTGIDLRTYMQMFKGALAPTVAIAAYQATSYADTFTTIGYLVGVMAVLSFPIQPRAKFMQTMFVNLLAICLGCAVTLLAIYCSVTARLNTESNTAASGNSAAAAAGIATSPYNPSASAVAGIWLFAVIYAINAARAERPQFTIPSIVLAIFANVSMVYAPQFSSMALAQSFAQRLLEAFLTGFAISTACSLIVFPLTSRQVVFKDVSDYIVSLRGAIKANLDYIHSLEETDVFAPHRVNTAGEEVAGSKEADAFKDKMRGLAALHAKTATDLPFAKREVAIGRLGPDDLQKTFRMLRIAMLPVLGLSCMSDVFQRIAEERGCDGAKSFANIPLSEAHGEEEKMRIVSVIEWHELMKRLREPFESITNTIDEGLEHVAILLQLVPAPKRWSVDEENNASTPKPGEKGFSAIYDRQSIEFLESKKEMLRAWCAMHDIELPGDFFDNPDSKDFKAPPWMNHASLSNDRKRLRRQLFMCLYMEFLLFNIARRVGELMLHVEELRASGKLSKNRLIVPGYKRLRKWVKRSLASREGEARDDQQIDTETNNINVYLGEAYKQKKDPEHLPPANAWERTSDLLRAVAHFLASPASNFGARAACATLSIAIVGYLRDTQAFATTQRIFWAQIMISISMNPSAGQSLRNFVLRILGTFVFMLLSWVAYYIVDGETAGVLVFYFIFLHLGVYIILKRPEILPVGMIGQITITLILGYELQVRQIGVEVATSNGQAYYPIYILAPIRLATGLGRSLYLLANYYSGVHESVRMRLRGGEGDITLKDSPGYQLDKARQKVYSKCSTVLTGLRTQASFVKFDIPIGGKFPRERYQAIISQMQSALDFMVLISLASSAFDDLQQLDDHDHGSGWLANFRRLVNDAHVTSETITTLLALMSASVSNGSALPPYLRVPEPYQLTQRLDEMDQDILSVRHIAEPGYSSFAVIQIGTKCMLDDLRKILAGVKDSTTDILNGNTAEGTADMQIELSFLWWLGFVSTHRQYPHSLHEAPAPSFAQTHDATANVSIAGLRASPLPKGKAIFRAFVSRPDWLRLATSFNYASQLETIANSSVNEINFLSYDDSFANDVLGPDFSQEFITQTSWTAFHEAGVYNIETGKLYATSNWAGSADNPINVTAIDVSNNNSVESIRYDHLAEANGACAYYPPGTPVNSSEGQAIVFCDEGDFDHPSRLTLVEPATNTSRVLLNNFLGRNFSSLNDVTQHPVTGDLWFTDTEYGYWQYFRPEPTIRQQ</sequence>